<evidence type="ECO:0000256" key="1">
    <source>
        <dbReference type="SAM" id="Coils"/>
    </source>
</evidence>
<dbReference type="SUPFAM" id="SSF54160">
    <property type="entry name" value="Chromo domain-like"/>
    <property type="match status" value="1"/>
</dbReference>
<name>A0AAV6XE00_9LAMI</name>
<organism evidence="3 4">
    <name type="scientific">Buddleja alternifolia</name>
    <dbReference type="NCBI Taxonomy" id="168488"/>
    <lineage>
        <taxon>Eukaryota</taxon>
        <taxon>Viridiplantae</taxon>
        <taxon>Streptophyta</taxon>
        <taxon>Embryophyta</taxon>
        <taxon>Tracheophyta</taxon>
        <taxon>Spermatophyta</taxon>
        <taxon>Magnoliopsida</taxon>
        <taxon>eudicotyledons</taxon>
        <taxon>Gunneridae</taxon>
        <taxon>Pentapetalae</taxon>
        <taxon>asterids</taxon>
        <taxon>lamiids</taxon>
        <taxon>Lamiales</taxon>
        <taxon>Scrophulariaceae</taxon>
        <taxon>Buddlejeae</taxon>
        <taxon>Buddleja</taxon>
    </lineage>
</organism>
<feature type="coiled-coil region" evidence="1">
    <location>
        <begin position="1"/>
        <end position="38"/>
    </location>
</feature>
<dbReference type="InterPro" id="IPR005162">
    <property type="entry name" value="Retrotrans_gag_dom"/>
</dbReference>
<dbReference type="EMBL" id="WHWC01000008">
    <property type="protein sequence ID" value="KAG8377410.1"/>
    <property type="molecule type" value="Genomic_DNA"/>
</dbReference>
<evidence type="ECO:0000259" key="2">
    <source>
        <dbReference type="Pfam" id="PF03732"/>
    </source>
</evidence>
<dbReference type="Gene3D" id="2.40.50.40">
    <property type="match status" value="1"/>
</dbReference>
<comment type="caution">
    <text evidence="3">The sequence shown here is derived from an EMBL/GenBank/DDBJ whole genome shotgun (WGS) entry which is preliminary data.</text>
</comment>
<dbReference type="Pfam" id="PF03732">
    <property type="entry name" value="Retrotrans_gag"/>
    <property type="match status" value="1"/>
</dbReference>
<proteinExistence type="predicted"/>
<gene>
    <name evidence="3" type="ORF">BUALT_Bualt08G0030100</name>
</gene>
<dbReference type="InterPro" id="IPR016197">
    <property type="entry name" value="Chromo-like_dom_sf"/>
</dbReference>
<keyword evidence="4" id="KW-1185">Reference proteome</keyword>
<sequence length="260" mass="29754">MVETTRSNAELRKDVDALKDSMDELKKMMAMMMAAQNQHNAVVAGVQSGEIGGDSTGVRSGSSGIPGYQVPTKVSRVEFSHFSRDDLRGWLYKCEQFFEVDETLPLAKVKLASVHLEGKALQWHQMYMKSRLTREIPNLEEYIRALNDRFGALVYEDPMSELVNLKQVGAIQNYLDKFDEIVNCLDLPDHYALSCFLGGLKSEISVNVLMELEAVLEKRIVQRNNRPATQWLVKWFNSPVEDSTWEFLHDLRQRFPSFNT</sequence>
<dbReference type="Proteomes" id="UP000826271">
    <property type="component" value="Unassembled WGS sequence"/>
</dbReference>
<dbReference type="AlphaFoldDB" id="A0AAV6XE00"/>
<accession>A0AAV6XE00</accession>
<protein>
    <recommendedName>
        <fullName evidence="2">Retrotransposon gag domain-containing protein</fullName>
    </recommendedName>
</protein>
<reference evidence="3" key="1">
    <citation type="submission" date="2019-10" db="EMBL/GenBank/DDBJ databases">
        <authorList>
            <person name="Zhang R."/>
            <person name="Pan Y."/>
            <person name="Wang J."/>
            <person name="Ma R."/>
            <person name="Yu S."/>
        </authorList>
    </citation>
    <scope>NUCLEOTIDE SEQUENCE</scope>
    <source>
        <strain evidence="3">LA-IB0</strain>
        <tissue evidence="3">Leaf</tissue>
    </source>
</reference>
<evidence type="ECO:0000313" key="3">
    <source>
        <dbReference type="EMBL" id="KAG8377410.1"/>
    </source>
</evidence>
<evidence type="ECO:0000313" key="4">
    <source>
        <dbReference type="Proteomes" id="UP000826271"/>
    </source>
</evidence>
<feature type="domain" description="Retrotransposon gag" evidence="2">
    <location>
        <begin position="110"/>
        <end position="201"/>
    </location>
</feature>
<keyword evidence="1" id="KW-0175">Coiled coil</keyword>